<evidence type="ECO:0000313" key="2">
    <source>
        <dbReference type="EMBL" id="SFO23120.1"/>
    </source>
</evidence>
<keyword evidence="1" id="KW-0812">Transmembrane</keyword>
<dbReference type="AlphaFoldDB" id="A0A1I5FHB7"/>
<reference evidence="2 3" key="1">
    <citation type="submission" date="2016-10" db="EMBL/GenBank/DDBJ databases">
        <authorList>
            <person name="de Groot N.N."/>
        </authorList>
    </citation>
    <scope>NUCLEOTIDE SEQUENCE [LARGE SCALE GENOMIC DNA]</scope>
    <source>
        <strain evidence="2 3">NLAE-zl-C202</strain>
    </source>
</reference>
<accession>A0A1I5FHB7</accession>
<dbReference type="EMBL" id="FOUM01000081">
    <property type="protein sequence ID" value="SFO23120.1"/>
    <property type="molecule type" value="Genomic_DNA"/>
</dbReference>
<evidence type="ECO:0000313" key="3">
    <source>
        <dbReference type="Proteomes" id="UP000183766"/>
    </source>
</evidence>
<dbReference type="Proteomes" id="UP000183766">
    <property type="component" value="Unassembled WGS sequence"/>
</dbReference>
<keyword evidence="1" id="KW-0472">Membrane</keyword>
<proteinExistence type="predicted"/>
<dbReference type="RefSeq" id="WP_074911556.1">
    <property type="nucleotide sequence ID" value="NZ_DAWCSH010000007.1"/>
</dbReference>
<organism evidence="2 3">
    <name type="scientific">Bacteroides xylanisolvens</name>
    <dbReference type="NCBI Taxonomy" id="371601"/>
    <lineage>
        <taxon>Bacteria</taxon>
        <taxon>Pseudomonadati</taxon>
        <taxon>Bacteroidota</taxon>
        <taxon>Bacteroidia</taxon>
        <taxon>Bacteroidales</taxon>
        <taxon>Bacteroidaceae</taxon>
        <taxon>Bacteroides</taxon>
    </lineage>
</organism>
<evidence type="ECO:0000256" key="1">
    <source>
        <dbReference type="SAM" id="Phobius"/>
    </source>
</evidence>
<sequence length="80" mass="9200">MKTTIIACVLLFVFLLYVGHFSITIKPFTVQLPYWHRSLGLFLLILSFIVYNAGEHAKGYVDGLKEGERKVLELLKKKTE</sequence>
<keyword evidence="1" id="KW-1133">Transmembrane helix</keyword>
<name>A0A1I5FHB7_9BACE</name>
<protein>
    <submittedName>
        <fullName evidence="2">Uncharacterized protein</fullName>
    </submittedName>
</protein>
<feature type="transmembrane region" description="Helical" evidence="1">
    <location>
        <begin position="34"/>
        <end position="54"/>
    </location>
</feature>
<gene>
    <name evidence="2" type="ORF">SAMN05216250_18110</name>
</gene>